<reference evidence="2 3" key="1">
    <citation type="journal article" date="2024" name="Pathogens">
        <title>Characterization of a Novel Species of Legionella Isolated from a Healthcare Facility: Legionella resiliens sp. nov.</title>
        <authorList>
            <person name="Cristino S."/>
            <person name="Pascale M.R."/>
            <person name="Marino F."/>
            <person name="Derelitto C."/>
            <person name="Salaris S."/>
            <person name="Orsini M."/>
            <person name="Squarzoni S."/>
            <person name="Grottola A."/>
            <person name="Girolamini L."/>
        </authorList>
    </citation>
    <scope>NUCLEOTIDE SEQUENCE [LARGE SCALE GENOMIC DNA]</scope>
    <source>
        <strain evidence="2 3">8cVS16</strain>
    </source>
</reference>
<feature type="domain" description="N-acetyltransferase" evidence="1">
    <location>
        <begin position="108"/>
        <end position="153"/>
    </location>
</feature>
<evidence type="ECO:0000259" key="1">
    <source>
        <dbReference type="Pfam" id="PF00583"/>
    </source>
</evidence>
<sequence>MKNTLQYEMKSGTDQHHSLTQISALRKQVWPDFIRIPDEIIFKLYAIYPDFQVSISSPDTDELIGIANSIPLIWHESLSRLSDNGLSWVMNEGVHLRKSSDGANMLCAISITVAENYRNKGISKMLLRHLKRISENKKYTHLIVPVRPSLKSAYPLIPMIKYIEWKNKDGLPFDPWLRTHTSLGAQIIKVCERSACITSSIEQWERWTKVPFPGDGNYVINDALSPVKIEFDNNTGTYIEPNVWVSYPINHTGEVQCE</sequence>
<dbReference type="EMBL" id="JAJTND010000001">
    <property type="protein sequence ID" value="MCE3531014.1"/>
    <property type="molecule type" value="Genomic_DNA"/>
</dbReference>
<dbReference type="InterPro" id="IPR000182">
    <property type="entry name" value="GNAT_dom"/>
</dbReference>
<dbReference type="RefSeq" id="WP_232890236.1">
    <property type="nucleotide sequence ID" value="NZ_JAJSPM010000001.1"/>
</dbReference>
<dbReference type="Gene3D" id="3.40.630.30">
    <property type="match status" value="1"/>
</dbReference>
<gene>
    <name evidence="2" type="ORF">LXO92_01315</name>
</gene>
<keyword evidence="3" id="KW-1185">Reference proteome</keyword>
<proteinExistence type="predicted"/>
<evidence type="ECO:0000313" key="2">
    <source>
        <dbReference type="EMBL" id="MCE3531014.1"/>
    </source>
</evidence>
<accession>A0ABS8X256</accession>
<dbReference type="InterPro" id="IPR016181">
    <property type="entry name" value="Acyl_CoA_acyltransferase"/>
</dbReference>
<name>A0ABS8X256_9GAMM</name>
<dbReference type="Pfam" id="PF00583">
    <property type="entry name" value="Acetyltransf_1"/>
    <property type="match status" value="1"/>
</dbReference>
<comment type="caution">
    <text evidence="2">The sequence shown here is derived from an EMBL/GenBank/DDBJ whole genome shotgun (WGS) entry which is preliminary data.</text>
</comment>
<protein>
    <submittedName>
        <fullName evidence="2">GNAT family N-acetyltransferase</fullName>
    </submittedName>
</protein>
<dbReference type="SUPFAM" id="SSF55729">
    <property type="entry name" value="Acyl-CoA N-acyltransferases (Nat)"/>
    <property type="match status" value="1"/>
</dbReference>
<dbReference type="Proteomes" id="UP001320170">
    <property type="component" value="Unassembled WGS sequence"/>
</dbReference>
<evidence type="ECO:0000313" key="3">
    <source>
        <dbReference type="Proteomes" id="UP001320170"/>
    </source>
</evidence>
<organism evidence="2 3">
    <name type="scientific">Legionella resiliens</name>
    <dbReference type="NCBI Taxonomy" id="2905958"/>
    <lineage>
        <taxon>Bacteria</taxon>
        <taxon>Pseudomonadati</taxon>
        <taxon>Pseudomonadota</taxon>
        <taxon>Gammaproteobacteria</taxon>
        <taxon>Legionellales</taxon>
        <taxon>Legionellaceae</taxon>
        <taxon>Legionella</taxon>
    </lineage>
</organism>
<dbReference type="CDD" id="cd04301">
    <property type="entry name" value="NAT_SF"/>
    <property type="match status" value="1"/>
</dbReference>